<dbReference type="KEGG" id="mea:Mex_2p0562"/>
<geneLocation type="plasmid" evidence="1 2">
    <name>megaplasmid</name>
</geneLocation>
<accession>C5B4M7</accession>
<reference evidence="1 2" key="1">
    <citation type="journal article" date="2009" name="PLoS ONE">
        <title>Methylobacterium genome sequences: a reference blueprint to investigate microbial metabolism of C1 compounds from natural and industrial sources.</title>
        <authorList>
            <person name="Vuilleumier S."/>
            <person name="Chistoserdova L."/>
            <person name="Lee M.-C."/>
            <person name="Bringel F."/>
            <person name="Lajus A."/>
            <person name="Zhou Y."/>
            <person name="Gourion B."/>
            <person name="Barbe V."/>
            <person name="Chang J."/>
            <person name="Cruveiller S."/>
            <person name="Dossat C."/>
            <person name="Gillett W."/>
            <person name="Gruffaz C."/>
            <person name="Haugen E."/>
            <person name="Hourcade E."/>
            <person name="Levy R."/>
            <person name="Mangenot S."/>
            <person name="Muller E."/>
            <person name="Nadalig T."/>
            <person name="Pagni M."/>
            <person name="Penny C."/>
            <person name="Peyraud R."/>
            <person name="Robinson D.G."/>
            <person name="Roche D."/>
            <person name="Rouy Z."/>
            <person name="Saenampechek C."/>
            <person name="Salvignol G."/>
            <person name="Vallenet D."/>
            <person name="Wu Z."/>
            <person name="Marx C.J."/>
            <person name="Vorholt J.A."/>
            <person name="Olson M.V."/>
            <person name="Kaul R."/>
            <person name="Weissenbach J."/>
            <person name="Medigue C."/>
            <person name="Lidstrom M.E."/>
        </authorList>
    </citation>
    <scope>NUCLEOTIDE SEQUENCE [LARGE SCALE GENOMIC DNA]</scope>
    <source>
        <strain evidence="2">ATCC 14718 / DSM 1338 / JCM 2805 / NCIMB 9133 / AM1</strain>
    </source>
</reference>
<dbReference type="Proteomes" id="UP000009081">
    <property type="component" value="Plasmid megaplasmid"/>
</dbReference>
<protein>
    <submittedName>
        <fullName evidence="1">Uncharacterized protein</fullName>
    </submittedName>
</protein>
<dbReference type="AlphaFoldDB" id="C5B4M7"/>
<dbReference type="OrthoDB" id="8017437at2"/>
<name>C5B4M7_METEA</name>
<organism evidence="1 2">
    <name type="scientific">Methylorubrum extorquens (strain ATCC 14718 / DSM 1338 / JCM 2805 / NCIMB 9133 / AM1)</name>
    <name type="common">Methylobacterium extorquens</name>
    <dbReference type="NCBI Taxonomy" id="272630"/>
    <lineage>
        <taxon>Bacteria</taxon>
        <taxon>Pseudomonadati</taxon>
        <taxon>Pseudomonadota</taxon>
        <taxon>Alphaproteobacteria</taxon>
        <taxon>Hyphomicrobiales</taxon>
        <taxon>Methylobacteriaceae</taxon>
        <taxon>Methylorubrum</taxon>
    </lineage>
</organism>
<dbReference type="RefSeq" id="WP_012753863.1">
    <property type="nucleotide sequence ID" value="NC_012811.1"/>
</dbReference>
<dbReference type="HOGENOM" id="CLU_1935559_0_0_5"/>
<dbReference type="EMBL" id="CP001511">
    <property type="protein sequence ID" value="ACS43409.1"/>
    <property type="molecule type" value="Genomic_DNA"/>
</dbReference>
<keyword evidence="1" id="KW-0614">Plasmid</keyword>
<evidence type="ECO:0000313" key="2">
    <source>
        <dbReference type="Proteomes" id="UP000009081"/>
    </source>
</evidence>
<proteinExistence type="predicted"/>
<evidence type="ECO:0000313" key="1">
    <source>
        <dbReference type="EMBL" id="ACS43409.1"/>
    </source>
</evidence>
<keyword evidence="2" id="KW-1185">Reference proteome</keyword>
<sequence>MTDIQTYIDAAEARGRGSRGELDALKAIVTTAAGLLGAEARTAVAADPEVEDNLEFNLRAEQADLDRTEPATWLLAAKQHGSDEDPDHEFGDLQAIARAAWSQMGPDEVARFEASDIARDLAPVAAAPTA</sequence>
<gene>
    <name evidence="1" type="ordered locus">MexAM1_META2p0562</name>
</gene>